<evidence type="ECO:0000259" key="6">
    <source>
        <dbReference type="Pfam" id="PF00590"/>
    </source>
</evidence>
<dbReference type="Gene3D" id="3.30.950.10">
    <property type="entry name" value="Methyltransferase, Cobalt-precorrin-4 Transmethylase, Domain 2"/>
    <property type="match status" value="1"/>
</dbReference>
<keyword evidence="5" id="KW-0949">S-adenosyl-L-methionine</keyword>
<keyword evidence="2" id="KW-0169">Cobalamin biosynthesis</keyword>
<dbReference type="UniPathway" id="UPA00148"/>
<dbReference type="InterPro" id="IPR051810">
    <property type="entry name" value="Precorrin_MeTrfase"/>
</dbReference>
<name>A0A845SEF8_9GAMM</name>
<reference evidence="7 8" key="2">
    <citation type="submission" date="2020-02" db="EMBL/GenBank/DDBJ databases">
        <title>The new genus of Enterobacteriales.</title>
        <authorList>
            <person name="Kim I.S."/>
        </authorList>
    </citation>
    <scope>NUCLEOTIDE SEQUENCE [LARGE SCALE GENOMIC DNA]</scope>
    <source>
        <strain evidence="7 8">SAP-6</strain>
    </source>
</reference>
<dbReference type="Gene3D" id="3.40.1010.10">
    <property type="entry name" value="Cobalt-precorrin-4 Transmethylase, Domain 1"/>
    <property type="match status" value="1"/>
</dbReference>
<dbReference type="PANTHER" id="PTHR47036">
    <property type="entry name" value="COBALT-FACTOR III C(17)-METHYLTRANSFERASE-RELATED"/>
    <property type="match status" value="1"/>
</dbReference>
<dbReference type="RefSeq" id="WP_162365888.1">
    <property type="nucleotide sequence ID" value="NZ_WUBS01000006.1"/>
</dbReference>
<keyword evidence="8" id="KW-1185">Reference proteome</keyword>
<evidence type="ECO:0000256" key="4">
    <source>
        <dbReference type="ARBA" id="ARBA00022679"/>
    </source>
</evidence>
<dbReference type="InterPro" id="IPR014776">
    <property type="entry name" value="4pyrrole_Mease_sub2"/>
</dbReference>
<keyword evidence="3 7" id="KW-0489">Methyltransferase</keyword>
<evidence type="ECO:0000256" key="3">
    <source>
        <dbReference type="ARBA" id="ARBA00022603"/>
    </source>
</evidence>
<evidence type="ECO:0000256" key="2">
    <source>
        <dbReference type="ARBA" id="ARBA00022573"/>
    </source>
</evidence>
<dbReference type="InterPro" id="IPR014777">
    <property type="entry name" value="4pyrrole_Mease_sub1"/>
</dbReference>
<evidence type="ECO:0000256" key="5">
    <source>
        <dbReference type="ARBA" id="ARBA00022691"/>
    </source>
</evidence>
<accession>A0A845SEF8</accession>
<protein>
    <submittedName>
        <fullName evidence="7">Precorrin-3B C(17)-methyltransferase</fullName>
    </submittedName>
</protein>
<proteinExistence type="predicted"/>
<dbReference type="AlphaFoldDB" id="A0A845SEF8"/>
<dbReference type="InterPro" id="IPR035996">
    <property type="entry name" value="4pyrrol_Methylase_sf"/>
</dbReference>
<dbReference type="InterPro" id="IPR000878">
    <property type="entry name" value="4pyrrol_Mease"/>
</dbReference>
<reference evidence="7 8" key="1">
    <citation type="submission" date="2019-12" db="EMBL/GenBank/DDBJ databases">
        <authorList>
            <person name="Lee S.D."/>
        </authorList>
    </citation>
    <scope>NUCLEOTIDE SEQUENCE [LARGE SCALE GENOMIC DNA]</scope>
    <source>
        <strain evidence="7 8">SAP-6</strain>
    </source>
</reference>
<dbReference type="GO" id="GO:0032259">
    <property type="term" value="P:methylation"/>
    <property type="evidence" value="ECO:0007669"/>
    <property type="project" value="UniProtKB-KW"/>
</dbReference>
<dbReference type="SUPFAM" id="SSF53790">
    <property type="entry name" value="Tetrapyrrole methylase"/>
    <property type="match status" value="1"/>
</dbReference>
<dbReference type="NCBIfam" id="TIGR01466">
    <property type="entry name" value="cobJ_cbiH"/>
    <property type="match status" value="1"/>
</dbReference>
<comment type="pathway">
    <text evidence="1">Cofactor biosynthesis; adenosylcobalamin biosynthesis.</text>
</comment>
<dbReference type="InterPro" id="IPR006363">
    <property type="entry name" value="Cbl_synth_CobJ/CibH_dom"/>
</dbReference>
<dbReference type="NCBIfam" id="NF012022">
    <property type="entry name" value="PRK15478.1"/>
    <property type="match status" value="1"/>
</dbReference>
<dbReference type="EMBL" id="WUBS01000006">
    <property type="protein sequence ID" value="NDL63180.1"/>
    <property type="molecule type" value="Genomic_DNA"/>
</dbReference>
<evidence type="ECO:0000256" key="1">
    <source>
        <dbReference type="ARBA" id="ARBA00004953"/>
    </source>
</evidence>
<dbReference type="CDD" id="cd11646">
    <property type="entry name" value="Precorrin_3B_C17_MT"/>
    <property type="match status" value="1"/>
</dbReference>
<dbReference type="Proteomes" id="UP000461443">
    <property type="component" value="Unassembled WGS sequence"/>
</dbReference>
<feature type="domain" description="Tetrapyrrole methylase" evidence="6">
    <location>
        <begin position="1"/>
        <end position="208"/>
    </location>
</feature>
<organism evidence="7 8">
    <name type="scientific">Acerihabitans arboris</name>
    <dbReference type="NCBI Taxonomy" id="2691583"/>
    <lineage>
        <taxon>Bacteria</taxon>
        <taxon>Pseudomonadati</taxon>
        <taxon>Pseudomonadota</taxon>
        <taxon>Gammaproteobacteria</taxon>
        <taxon>Enterobacterales</taxon>
        <taxon>Pectobacteriaceae</taxon>
        <taxon>Acerihabitans</taxon>
    </lineage>
</organism>
<dbReference type="GO" id="GO:0009236">
    <property type="term" value="P:cobalamin biosynthetic process"/>
    <property type="evidence" value="ECO:0007669"/>
    <property type="project" value="UniProtKB-UniPathway"/>
</dbReference>
<dbReference type="GO" id="GO:0008168">
    <property type="term" value="F:methyltransferase activity"/>
    <property type="evidence" value="ECO:0007669"/>
    <property type="project" value="UniProtKB-KW"/>
</dbReference>
<evidence type="ECO:0000313" key="7">
    <source>
        <dbReference type="EMBL" id="NDL63180.1"/>
    </source>
</evidence>
<dbReference type="Pfam" id="PF00590">
    <property type="entry name" value="TP_methylase"/>
    <property type="match status" value="1"/>
</dbReference>
<dbReference type="PANTHER" id="PTHR47036:SF1">
    <property type="entry name" value="COBALT-FACTOR III C(17)-METHYLTRANSFERASE-RELATED"/>
    <property type="match status" value="1"/>
</dbReference>
<evidence type="ECO:0000313" key="8">
    <source>
        <dbReference type="Proteomes" id="UP000461443"/>
    </source>
</evidence>
<gene>
    <name evidence="7" type="ORF">GRH90_10520</name>
</gene>
<comment type="caution">
    <text evidence="7">The sequence shown here is derived from an EMBL/GenBank/DDBJ whole genome shotgun (WGS) entry which is preliminary data.</text>
</comment>
<keyword evidence="4 7" id="KW-0808">Transferase</keyword>
<sequence length="247" mass="26667">MLYVIGIGPGSQAAMTLEALDAIRDADIIVGYKTYTHLVKHLTGDKQVIKTGMCKEIERCQAALDLAVTGRKVALISSGDAGIYGMAGLILELVTAQGLDVQLKLIPGVTSSTAAASLLGAPLMHDFCHISLSDLMTPWPVIEKRILCAAQADFVICFYNPRSHGRPDHLANAFALMRRYKSADTPVGVVRAAGRKKQEKWLTTLGDMDFAPVDMTCLVIVGNRATYCRDGLMITPRGYQIQAETGV</sequence>